<accession>A0A9N7N0J3</accession>
<comment type="caution">
    <text evidence="1">The sequence shown here is derived from an EMBL/GenBank/DDBJ whole genome shotgun (WGS) entry which is preliminary data.</text>
</comment>
<name>A0A9N7N0J3_STRHE</name>
<feature type="non-terminal residue" evidence="1">
    <location>
        <position position="1"/>
    </location>
</feature>
<dbReference type="AlphaFoldDB" id="A0A9N7N0J3"/>
<gene>
    <name evidence="1" type="ORF">SHERM_18074</name>
</gene>
<feature type="non-terminal residue" evidence="1">
    <location>
        <position position="235"/>
    </location>
</feature>
<organism evidence="1 2">
    <name type="scientific">Striga hermonthica</name>
    <name type="common">Purple witchweed</name>
    <name type="synonym">Buchnera hermonthica</name>
    <dbReference type="NCBI Taxonomy" id="68872"/>
    <lineage>
        <taxon>Eukaryota</taxon>
        <taxon>Viridiplantae</taxon>
        <taxon>Streptophyta</taxon>
        <taxon>Embryophyta</taxon>
        <taxon>Tracheophyta</taxon>
        <taxon>Spermatophyta</taxon>
        <taxon>Magnoliopsida</taxon>
        <taxon>eudicotyledons</taxon>
        <taxon>Gunneridae</taxon>
        <taxon>Pentapetalae</taxon>
        <taxon>asterids</taxon>
        <taxon>lamiids</taxon>
        <taxon>Lamiales</taxon>
        <taxon>Orobanchaceae</taxon>
        <taxon>Buchnereae</taxon>
        <taxon>Striga</taxon>
    </lineage>
</organism>
<reference evidence="1" key="1">
    <citation type="submission" date="2019-12" db="EMBL/GenBank/DDBJ databases">
        <authorList>
            <person name="Scholes J."/>
        </authorList>
    </citation>
    <scope>NUCLEOTIDE SEQUENCE</scope>
</reference>
<dbReference type="Proteomes" id="UP001153555">
    <property type="component" value="Unassembled WGS sequence"/>
</dbReference>
<dbReference type="EMBL" id="CACSLK010019758">
    <property type="protein sequence ID" value="CAA0819818.1"/>
    <property type="molecule type" value="Genomic_DNA"/>
</dbReference>
<evidence type="ECO:0000313" key="1">
    <source>
        <dbReference type="EMBL" id="CAA0819818.1"/>
    </source>
</evidence>
<protein>
    <submittedName>
        <fullName evidence="1">Uncharacterized protein</fullName>
    </submittedName>
</protein>
<sequence>VLQVSCQYLSATFSYSSRDLCALVISQNVITYSVMLNFLNVQRSARRESDYPTPTQATVVAQFRDYHVEKFSGGDPRLMGEWIQNLRKRIKFKNSRFNSRFTQVKLATCQKICKHSHGYSVMRVFRSVMLRSRIVCLIRQDLSIIFSMSAPRFSNSEESEKSWEILSYEGLLLEVKFNLGGSKKLQVPQVDIRRDEEEPIDNNKSCQDGKPTLSTPRMPCLSHSTLKGCRELVLT</sequence>
<evidence type="ECO:0000313" key="2">
    <source>
        <dbReference type="Proteomes" id="UP001153555"/>
    </source>
</evidence>
<proteinExistence type="predicted"/>
<keyword evidence="2" id="KW-1185">Reference proteome</keyword>